<dbReference type="GO" id="GO:0031297">
    <property type="term" value="P:replication fork processing"/>
    <property type="evidence" value="ECO:0007669"/>
    <property type="project" value="TreeGrafter"/>
</dbReference>
<dbReference type="Proteomes" id="UP000046392">
    <property type="component" value="Unplaced"/>
</dbReference>
<dbReference type="PANTHER" id="PTHR46060:SF2">
    <property type="entry name" value="HISTONE-LYSINE N-METHYLTRANSFERASE SETMAR"/>
    <property type="match status" value="1"/>
</dbReference>
<dbReference type="InterPro" id="IPR052709">
    <property type="entry name" value="Transposase-MT_Hybrid"/>
</dbReference>
<dbReference type="GO" id="GO:0000729">
    <property type="term" value="P:DNA double-strand break processing"/>
    <property type="evidence" value="ECO:0007669"/>
    <property type="project" value="TreeGrafter"/>
</dbReference>
<keyword evidence="1" id="KW-1185">Reference proteome</keyword>
<dbReference type="PANTHER" id="PTHR46060">
    <property type="entry name" value="MARINER MOS1 TRANSPOSASE-LIKE PROTEIN"/>
    <property type="match status" value="1"/>
</dbReference>
<name>A0A0N5BBN1_STREA</name>
<organism evidence="1 2">
    <name type="scientific">Strongyloides papillosus</name>
    <name type="common">Intestinal threadworm</name>
    <dbReference type="NCBI Taxonomy" id="174720"/>
    <lineage>
        <taxon>Eukaryota</taxon>
        <taxon>Metazoa</taxon>
        <taxon>Ecdysozoa</taxon>
        <taxon>Nematoda</taxon>
        <taxon>Chromadorea</taxon>
        <taxon>Rhabditida</taxon>
        <taxon>Tylenchina</taxon>
        <taxon>Panagrolaimomorpha</taxon>
        <taxon>Strongyloidoidea</taxon>
        <taxon>Strongyloididae</taxon>
        <taxon>Strongyloides</taxon>
    </lineage>
</organism>
<dbReference type="STRING" id="174720.A0A0N5BBN1"/>
<dbReference type="GO" id="GO:0044774">
    <property type="term" value="P:mitotic DNA integrity checkpoint signaling"/>
    <property type="evidence" value="ECO:0007669"/>
    <property type="project" value="TreeGrafter"/>
</dbReference>
<dbReference type="GO" id="GO:0042800">
    <property type="term" value="F:histone H3K4 methyltransferase activity"/>
    <property type="evidence" value="ECO:0007669"/>
    <property type="project" value="TreeGrafter"/>
</dbReference>
<dbReference type="InterPro" id="IPR036397">
    <property type="entry name" value="RNaseH_sf"/>
</dbReference>
<dbReference type="GO" id="GO:0000793">
    <property type="term" value="C:condensed chromosome"/>
    <property type="evidence" value="ECO:0007669"/>
    <property type="project" value="TreeGrafter"/>
</dbReference>
<reference evidence="2" key="1">
    <citation type="submission" date="2017-02" db="UniProtKB">
        <authorList>
            <consortium name="WormBaseParasite"/>
        </authorList>
    </citation>
    <scope>IDENTIFICATION</scope>
</reference>
<dbReference type="GO" id="GO:0035861">
    <property type="term" value="C:site of double-strand break"/>
    <property type="evidence" value="ECO:0007669"/>
    <property type="project" value="TreeGrafter"/>
</dbReference>
<dbReference type="GO" id="GO:0005634">
    <property type="term" value="C:nucleus"/>
    <property type="evidence" value="ECO:0007669"/>
    <property type="project" value="TreeGrafter"/>
</dbReference>
<dbReference type="GO" id="GO:0003690">
    <property type="term" value="F:double-stranded DNA binding"/>
    <property type="evidence" value="ECO:0007669"/>
    <property type="project" value="TreeGrafter"/>
</dbReference>
<dbReference type="GO" id="GO:0006303">
    <property type="term" value="P:double-strand break repair via nonhomologous end joining"/>
    <property type="evidence" value="ECO:0007669"/>
    <property type="project" value="TreeGrafter"/>
</dbReference>
<dbReference type="GO" id="GO:0044547">
    <property type="term" value="F:DNA topoisomerase binding"/>
    <property type="evidence" value="ECO:0007669"/>
    <property type="project" value="TreeGrafter"/>
</dbReference>
<dbReference type="GO" id="GO:0000014">
    <property type="term" value="F:single-stranded DNA endodeoxyribonuclease activity"/>
    <property type="evidence" value="ECO:0007669"/>
    <property type="project" value="TreeGrafter"/>
</dbReference>
<dbReference type="GO" id="GO:0015074">
    <property type="term" value="P:DNA integration"/>
    <property type="evidence" value="ECO:0007669"/>
    <property type="project" value="TreeGrafter"/>
</dbReference>
<sequence>MYSNSSKTLTADRYCKELKEMHYKLTVLKPELVNRRNPILLHDNARFHVSKTTVQKLNEKRYKTLSHLSYSADLSPTNYHFFKKL</sequence>
<dbReference type="Gene3D" id="3.30.420.10">
    <property type="entry name" value="Ribonuclease H-like superfamily/Ribonuclease H"/>
    <property type="match status" value="1"/>
</dbReference>
<dbReference type="WBParaSite" id="SPAL_0000343700.1">
    <property type="protein sequence ID" value="SPAL_0000343700.1"/>
    <property type="gene ID" value="SPAL_0000343700"/>
</dbReference>
<accession>A0A0N5BBN1</accession>
<evidence type="ECO:0000313" key="1">
    <source>
        <dbReference type="Proteomes" id="UP000046392"/>
    </source>
</evidence>
<evidence type="ECO:0000313" key="2">
    <source>
        <dbReference type="WBParaSite" id="SPAL_0000343700.1"/>
    </source>
</evidence>
<protein>
    <submittedName>
        <fullName evidence="2">Mariner Mos1 transposase</fullName>
    </submittedName>
</protein>
<dbReference type="GO" id="GO:0003697">
    <property type="term" value="F:single-stranded DNA binding"/>
    <property type="evidence" value="ECO:0007669"/>
    <property type="project" value="TreeGrafter"/>
</dbReference>
<dbReference type="AlphaFoldDB" id="A0A0N5BBN1"/>
<proteinExistence type="predicted"/>
<dbReference type="GO" id="GO:0046975">
    <property type="term" value="F:histone H3K36 methyltransferase activity"/>
    <property type="evidence" value="ECO:0007669"/>
    <property type="project" value="TreeGrafter"/>
</dbReference>